<dbReference type="Gene3D" id="3.40.50.620">
    <property type="entry name" value="HUPs"/>
    <property type="match status" value="1"/>
</dbReference>
<dbReference type="Gene3D" id="3.90.1490.10">
    <property type="entry name" value="putative n-type atp pyrophosphatase, domain 2"/>
    <property type="match status" value="1"/>
</dbReference>
<dbReference type="RefSeq" id="WP_006903787.1">
    <property type="nucleotide sequence ID" value="NZ_JH976535.1"/>
</dbReference>
<feature type="region of interest" description="Disordered" evidence="1">
    <location>
        <begin position="1"/>
        <end position="71"/>
    </location>
</feature>
<organism evidence="3 4">
    <name type="scientific">Thermaerobacter subterraneus DSM 13965</name>
    <dbReference type="NCBI Taxonomy" id="867903"/>
    <lineage>
        <taxon>Bacteria</taxon>
        <taxon>Bacillati</taxon>
        <taxon>Bacillota</taxon>
        <taxon>Clostridia</taxon>
        <taxon>Eubacteriales</taxon>
        <taxon>Clostridiales Family XVII. Incertae Sedis</taxon>
        <taxon>Thermaerobacter</taxon>
    </lineage>
</organism>
<dbReference type="InterPro" id="IPR002761">
    <property type="entry name" value="Diphthami_syn_dom"/>
</dbReference>
<protein>
    <submittedName>
        <fullName evidence="3">PP-loop superfamily ATP-utilizing enzyme</fullName>
    </submittedName>
</protein>
<dbReference type="AlphaFoldDB" id="K6P3X8"/>
<evidence type="ECO:0000259" key="2">
    <source>
        <dbReference type="Pfam" id="PF01902"/>
    </source>
</evidence>
<name>K6P3X8_9FIRM</name>
<dbReference type="Proteomes" id="UP000005710">
    <property type="component" value="Unassembled WGS sequence"/>
</dbReference>
<dbReference type="HOGENOM" id="CLU_010289_1_1_9"/>
<sequence length="300" mass="31219">MDRPSGGVQAAGGAGLRAPAGHGAARPVAGAEARGTGHAPKGAGSGRQGARARPVGPRAATAPPAPGPVRPVVLSWSGGKDSALALARLAADPQVRVAGLLATGNEVTGRISIHGVRRALVEAQARALGLPLWWVPLSDPCSNADYEERMARALARLAGQGVRTVAFGDLFLADIRAYRERQLARAGMTALFPLWGKDTRELAAEVVASGIRAVVVASGPELGPRWLGRPYDARLLAELPAAVDPCGERGEFHTFVYDGPAFREPVAFRPGERVERGGFWYLDLLPAAPGEPDGPPGRAL</sequence>
<feature type="compositionally biased region" description="Low complexity" evidence="1">
    <location>
        <begin position="48"/>
        <end position="62"/>
    </location>
</feature>
<dbReference type="SUPFAM" id="SSF52402">
    <property type="entry name" value="Adenine nucleotide alpha hydrolases-like"/>
    <property type="match status" value="1"/>
</dbReference>
<dbReference type="eggNOG" id="COG2102">
    <property type="taxonomic scope" value="Bacteria"/>
</dbReference>
<proteinExistence type="predicted"/>
<reference evidence="3" key="2">
    <citation type="submission" date="2012-10" db="EMBL/GenBank/DDBJ databases">
        <title>Improved high-quality draft of Thermaerobacter subterraneus C21, DSM 13965.</title>
        <authorList>
            <consortium name="DOE Joint Genome Institute"/>
            <person name="Eisen J."/>
            <person name="Huntemann M."/>
            <person name="Wei C.-L."/>
            <person name="Han J."/>
            <person name="Detter J.C."/>
            <person name="Han C."/>
            <person name="Tapia R."/>
            <person name="Chen A."/>
            <person name="Kyrpides N."/>
            <person name="Mavromatis K."/>
            <person name="Markowitz V."/>
            <person name="Szeto E."/>
            <person name="Ivanova N."/>
            <person name="Mikhailova N."/>
            <person name="Ovchinnikova G."/>
            <person name="Pagani I."/>
            <person name="Pati A."/>
            <person name="Goodwin L."/>
            <person name="Nordberg H.P."/>
            <person name="Cantor M.N."/>
            <person name="Hua S.X."/>
            <person name="Woyke T."/>
            <person name="Eisen J."/>
            <person name="Klenk H.-P."/>
        </authorList>
    </citation>
    <scope>NUCLEOTIDE SEQUENCE [LARGE SCALE GENOMIC DNA]</scope>
    <source>
        <strain evidence="3">DSM 13965</strain>
    </source>
</reference>
<evidence type="ECO:0000256" key="1">
    <source>
        <dbReference type="SAM" id="MobiDB-lite"/>
    </source>
</evidence>
<dbReference type="InterPro" id="IPR014729">
    <property type="entry name" value="Rossmann-like_a/b/a_fold"/>
</dbReference>
<evidence type="ECO:0000313" key="4">
    <source>
        <dbReference type="Proteomes" id="UP000005710"/>
    </source>
</evidence>
<dbReference type="OrthoDB" id="3572539at2"/>
<reference evidence="3" key="1">
    <citation type="submission" date="2010-10" db="EMBL/GenBank/DDBJ databases">
        <authorList>
            <consortium name="US DOE Joint Genome Institute (JGI-PGF)"/>
            <person name="Lucas S."/>
            <person name="Copeland A."/>
            <person name="Lapidus A."/>
            <person name="Bruce D."/>
            <person name="Goodwin L."/>
            <person name="Pitluck S."/>
            <person name="Kyrpides N."/>
            <person name="Mavromatis K."/>
            <person name="Detter J.C."/>
            <person name="Han C."/>
            <person name="Land M."/>
            <person name="Hauser L."/>
            <person name="Markowitz V."/>
            <person name="Cheng J.-F."/>
            <person name="Hugenholtz P."/>
            <person name="Woyke T."/>
            <person name="Wu D."/>
            <person name="Pukall R."/>
            <person name="Wahrenburg C."/>
            <person name="Brambilla E."/>
            <person name="Klenk H.-P."/>
            <person name="Eisen J.A."/>
        </authorList>
    </citation>
    <scope>NUCLEOTIDE SEQUENCE [LARGE SCALE GENOMIC DNA]</scope>
    <source>
        <strain evidence="3">DSM 13965</strain>
    </source>
</reference>
<feature type="domain" description="Diphthamide synthase" evidence="2">
    <location>
        <begin position="73"/>
        <end position="283"/>
    </location>
</feature>
<comment type="caution">
    <text evidence="3">The sequence shown here is derived from an EMBL/GenBank/DDBJ whole genome shotgun (WGS) entry which is preliminary data.</text>
</comment>
<dbReference type="Pfam" id="PF01902">
    <property type="entry name" value="Diphthami_syn_2"/>
    <property type="match status" value="1"/>
</dbReference>
<evidence type="ECO:0000313" key="3">
    <source>
        <dbReference type="EMBL" id="EKP95755.1"/>
    </source>
</evidence>
<feature type="compositionally biased region" description="Low complexity" evidence="1">
    <location>
        <begin position="16"/>
        <end position="31"/>
    </location>
</feature>
<dbReference type="STRING" id="867903.ThesuDRAFT_01515"/>
<keyword evidence="4" id="KW-1185">Reference proteome</keyword>
<dbReference type="EMBL" id="AENY02000002">
    <property type="protein sequence ID" value="EKP95755.1"/>
    <property type="molecule type" value="Genomic_DNA"/>
</dbReference>
<gene>
    <name evidence="3" type="ORF">ThesuDRAFT_01515</name>
</gene>
<accession>K6P3X8</accession>